<dbReference type="GO" id="GO:0005549">
    <property type="term" value="F:odorant binding"/>
    <property type="evidence" value="ECO:0007669"/>
    <property type="project" value="InterPro"/>
</dbReference>
<keyword evidence="7" id="KW-0675">Receptor</keyword>
<dbReference type="GO" id="GO:0007165">
    <property type="term" value="P:signal transduction"/>
    <property type="evidence" value="ECO:0007669"/>
    <property type="project" value="UniProtKB-KW"/>
</dbReference>
<keyword evidence="3 9" id="KW-0812">Transmembrane</keyword>
<organism evidence="10 11">
    <name type="scientific">Spodoptera frugiperda</name>
    <name type="common">Fall armyworm</name>
    <dbReference type="NCBI Taxonomy" id="7108"/>
    <lineage>
        <taxon>Eukaryota</taxon>
        <taxon>Metazoa</taxon>
        <taxon>Ecdysozoa</taxon>
        <taxon>Arthropoda</taxon>
        <taxon>Hexapoda</taxon>
        <taxon>Insecta</taxon>
        <taxon>Pterygota</taxon>
        <taxon>Neoptera</taxon>
        <taxon>Endopterygota</taxon>
        <taxon>Lepidoptera</taxon>
        <taxon>Glossata</taxon>
        <taxon>Ditrysia</taxon>
        <taxon>Noctuoidea</taxon>
        <taxon>Noctuidae</taxon>
        <taxon>Amphipyrinae</taxon>
        <taxon>Spodoptera</taxon>
    </lineage>
</organism>
<dbReference type="GO" id="GO:0004984">
    <property type="term" value="F:olfactory receptor activity"/>
    <property type="evidence" value="ECO:0007669"/>
    <property type="project" value="InterPro"/>
</dbReference>
<dbReference type="PANTHER" id="PTHR21137:SF44">
    <property type="entry name" value="ODORANT RECEPTOR 13A-RELATED"/>
    <property type="match status" value="1"/>
</dbReference>
<evidence type="ECO:0000256" key="9">
    <source>
        <dbReference type="SAM" id="Phobius"/>
    </source>
</evidence>
<feature type="transmembrane region" description="Helical" evidence="9">
    <location>
        <begin position="438"/>
        <end position="459"/>
    </location>
</feature>
<dbReference type="GeneID" id="118279273"/>
<reference evidence="11" key="1">
    <citation type="submission" date="2025-08" db="UniProtKB">
        <authorList>
            <consortium name="RefSeq"/>
        </authorList>
    </citation>
    <scope>IDENTIFICATION</scope>
    <source>
        <tissue evidence="11">Whole larval tissue</tissue>
    </source>
</reference>
<keyword evidence="5 9" id="KW-1133">Transmembrane helix</keyword>
<evidence type="ECO:0000256" key="6">
    <source>
        <dbReference type="ARBA" id="ARBA00023136"/>
    </source>
</evidence>
<evidence type="ECO:0000256" key="2">
    <source>
        <dbReference type="ARBA" id="ARBA00022606"/>
    </source>
</evidence>
<evidence type="ECO:0000256" key="5">
    <source>
        <dbReference type="ARBA" id="ARBA00022989"/>
    </source>
</evidence>
<feature type="transmembrane region" description="Helical" evidence="9">
    <location>
        <begin position="307"/>
        <end position="329"/>
    </location>
</feature>
<feature type="transmembrane region" description="Helical" evidence="9">
    <location>
        <begin position="41"/>
        <end position="62"/>
    </location>
</feature>
<evidence type="ECO:0000313" key="10">
    <source>
        <dbReference type="Proteomes" id="UP000829999"/>
    </source>
</evidence>
<dbReference type="RefSeq" id="XP_050554192.1">
    <property type="nucleotide sequence ID" value="XM_050698235.1"/>
</dbReference>
<dbReference type="GO" id="GO:0005886">
    <property type="term" value="C:plasma membrane"/>
    <property type="evidence" value="ECO:0007669"/>
    <property type="project" value="TreeGrafter"/>
</dbReference>
<feature type="transmembrane region" description="Helical" evidence="9">
    <location>
        <begin position="283"/>
        <end position="301"/>
    </location>
</feature>
<dbReference type="InterPro" id="IPR004117">
    <property type="entry name" value="7tm6_olfct_rcpt"/>
</dbReference>
<feature type="transmembrane region" description="Helical" evidence="9">
    <location>
        <begin position="199"/>
        <end position="220"/>
    </location>
</feature>
<evidence type="ECO:0000313" key="11">
    <source>
        <dbReference type="RefSeq" id="XP_050554192.1"/>
    </source>
</evidence>
<dbReference type="CTD" id="100127038"/>
<feature type="transmembrane region" description="Helical" evidence="9">
    <location>
        <begin position="74"/>
        <end position="96"/>
    </location>
</feature>
<feature type="transmembrane region" description="Helical" evidence="9">
    <location>
        <begin position="604"/>
        <end position="627"/>
    </location>
</feature>
<name>A0A9R0EYJ4_SPOFR</name>
<protein>
    <submittedName>
        <fullName evidence="11">Uncharacterized protein LOC118279273</fullName>
    </submittedName>
</protein>
<feature type="transmembrane region" description="Helical" evidence="9">
    <location>
        <begin position="138"/>
        <end position="166"/>
    </location>
</feature>
<sequence length="704" mass="81399">MEEEPLLINKTIKKIEVWLRATGTNVKSTPKTRMDTMKSRAIYIINFFWLNVDLGGAVVWFISGIANKKSFTELTYVSPCITLSFLANFKCFFLFLNEDCVDKLLEKLRELEMNERSRPRHEDKNAIMVREHKFLTNLISFLNVFFCGLIVAFALGPVALTIFIYVTTNEIDLQLPFLIIYPFDAFQLKYWPWVYLHQIWSEVVVIVGLGAADYLFYTFCSNISVQFQLLKYNIENLIPDDDTCGSLVNAEEIRAEFVDLIKWHQDLISSVHLLETIYTRSTLLNFVSSSALICLTGFNVLAGSDFVYVITFVSFLFLSSLQIFFLCFFGDLLLTSSMEVSDAVYNCRWYLAGTSLGKDLLLVQTRSQTPCKLTAWDFSEVNLKSFMKILSTAWSYFALLQTLYGSDLEKKENEREECGDKQGIIDEEAGFLNKVINVLYVLNCCMIVVFDMTPMVLIAVKYYKTKQFEMLLPYLDVFSFIPYELVYWPFAYVHQIWSECMVLLSMAAADYLFFTCCTYIRIQFRLLQYDFERIIPDRSISKGERYDETEFRDKFKELVQWHQDLIRSATTLDIIYSKSMLFNFLSSSLVICLTGFNVTIVSDIVIIVTFLTFLSMALMQVFFLCFFADLMMTASLEVSNSVYNCKWYLSNTQVGKQLLLVQTRAQEPCKLTAAGFADVNLNAFTRVLSSAWSYFALLQTMYGR</sequence>
<evidence type="ECO:0000256" key="4">
    <source>
        <dbReference type="ARBA" id="ARBA00022725"/>
    </source>
</evidence>
<keyword evidence="10" id="KW-1185">Reference proteome</keyword>
<evidence type="ECO:0000256" key="8">
    <source>
        <dbReference type="ARBA" id="ARBA00023224"/>
    </source>
</evidence>
<dbReference type="Pfam" id="PF02949">
    <property type="entry name" value="7tm_6"/>
    <property type="match status" value="2"/>
</dbReference>
<dbReference type="PANTHER" id="PTHR21137">
    <property type="entry name" value="ODORANT RECEPTOR"/>
    <property type="match status" value="1"/>
</dbReference>
<dbReference type="OrthoDB" id="8185860at2759"/>
<keyword evidence="2" id="KW-0716">Sensory transduction</keyword>
<feature type="transmembrane region" description="Helical" evidence="9">
    <location>
        <begin position="580"/>
        <end position="598"/>
    </location>
</feature>
<keyword evidence="6 9" id="KW-0472">Membrane</keyword>
<evidence type="ECO:0000256" key="3">
    <source>
        <dbReference type="ARBA" id="ARBA00022692"/>
    </source>
</evidence>
<evidence type="ECO:0000256" key="7">
    <source>
        <dbReference type="ARBA" id="ARBA00023170"/>
    </source>
</evidence>
<dbReference type="Proteomes" id="UP000829999">
    <property type="component" value="Chromosome 14"/>
</dbReference>
<feature type="transmembrane region" description="Helical" evidence="9">
    <location>
        <begin position="496"/>
        <end position="520"/>
    </location>
</feature>
<keyword evidence="4" id="KW-0552">Olfaction</keyword>
<dbReference type="AlphaFoldDB" id="A0A9R0EYJ4"/>
<keyword evidence="8" id="KW-0807">Transducer</keyword>
<proteinExistence type="predicted"/>
<accession>A0A9R0EYJ4</accession>
<comment type="subcellular location">
    <subcellularLocation>
        <location evidence="1">Membrane</location>
        <topology evidence="1">Multi-pass membrane protein</topology>
    </subcellularLocation>
</comment>
<evidence type="ECO:0000256" key="1">
    <source>
        <dbReference type="ARBA" id="ARBA00004141"/>
    </source>
</evidence>
<gene>
    <name evidence="11" type="primary">LOC118279273</name>
</gene>